<sequence length="407" mass="43012">MASGSIQPRGATRRVPVIALTVPLVLAIAVGCSGPKVRNAPPAAIATKPWANRDSSDTYQDADTITVSGLSAALQGTDPGRPADKPLNILCVSGGGKYAAFTAGALSGWTAAGTRPTFDIATGVSSGAPTAVLGFLGSKYDRLLSETFVNLRRSDVFHWRPVRGLVTGSGLMTARPLEDIFEKQLTDDLLADLRAAHADGRRLFIATSNVLTRRLVIWDLGAIASSGRPDAAVLVRKVLLASCSIPALVPPVQFDVTVNGVRYTELHADAGGTAQTFVRTAGPVPPGSSVWLLSSGKSYPDGGTTRPRIWSAMFHAVSSALYSLFRADTVKLFTFCTATKSQFHLLALPENFKGKASSIVFDPSESQRMYMVGYQLAVAGAWQTRPPETGPGEAPPPRAGFDFVTPE</sequence>
<dbReference type="Proteomes" id="UP000503447">
    <property type="component" value="Chromosome"/>
</dbReference>
<feature type="region of interest" description="Disordered" evidence="3">
    <location>
        <begin position="383"/>
        <end position="407"/>
    </location>
</feature>
<keyword evidence="2" id="KW-0378">Hydrolase</keyword>
<dbReference type="Pfam" id="PF01734">
    <property type="entry name" value="Patatin"/>
    <property type="match status" value="1"/>
</dbReference>
<dbReference type="PROSITE" id="PS51635">
    <property type="entry name" value="PNPLA"/>
    <property type="match status" value="1"/>
</dbReference>
<accession>A0A6M5YM09</accession>
<gene>
    <name evidence="5" type="ORF">FTUN_1886</name>
</gene>
<reference evidence="6" key="1">
    <citation type="submission" date="2020-05" db="EMBL/GenBank/DDBJ databases">
        <title>Frigoriglobus tundricola gen. nov., sp. nov., a psychrotolerant cellulolytic planctomycete of the family Gemmataceae with two divergent copies of 16S rRNA gene.</title>
        <authorList>
            <person name="Kulichevskaya I.S."/>
            <person name="Ivanova A.A."/>
            <person name="Naumoff D.G."/>
            <person name="Beletsky A.V."/>
            <person name="Rijpstra W.I.C."/>
            <person name="Sinninghe Damste J.S."/>
            <person name="Mardanov A.V."/>
            <person name="Ravin N.V."/>
            <person name="Dedysh S.N."/>
        </authorList>
    </citation>
    <scope>NUCLEOTIDE SEQUENCE [LARGE SCALE GENOMIC DNA]</scope>
    <source>
        <strain evidence="6">PL17</strain>
    </source>
</reference>
<dbReference type="KEGG" id="ftj:FTUN_1886"/>
<proteinExistence type="predicted"/>
<feature type="short sequence motif" description="DGA/G" evidence="2">
    <location>
        <begin position="301"/>
        <end position="303"/>
    </location>
</feature>
<keyword evidence="1 2" id="KW-0443">Lipid metabolism</keyword>
<evidence type="ECO:0000313" key="5">
    <source>
        <dbReference type="EMBL" id="QJW94366.1"/>
    </source>
</evidence>
<feature type="active site" description="Proton acceptor" evidence="2">
    <location>
        <position position="301"/>
    </location>
</feature>
<dbReference type="SUPFAM" id="SSF52151">
    <property type="entry name" value="FabD/lysophospholipase-like"/>
    <property type="match status" value="1"/>
</dbReference>
<comment type="caution">
    <text evidence="2">Lacks conserved residue(s) required for the propagation of feature annotation.</text>
</comment>
<feature type="short sequence motif" description="GXSXG" evidence="2">
    <location>
        <begin position="123"/>
        <end position="127"/>
    </location>
</feature>
<name>A0A6M5YM09_9BACT</name>
<dbReference type="InterPro" id="IPR002641">
    <property type="entry name" value="PNPLA_dom"/>
</dbReference>
<dbReference type="AlphaFoldDB" id="A0A6M5YM09"/>
<protein>
    <recommendedName>
        <fullName evidence="4">PNPLA domain-containing protein</fullName>
    </recommendedName>
</protein>
<evidence type="ECO:0000259" key="4">
    <source>
        <dbReference type="PROSITE" id="PS51635"/>
    </source>
</evidence>
<evidence type="ECO:0000256" key="3">
    <source>
        <dbReference type="SAM" id="MobiDB-lite"/>
    </source>
</evidence>
<dbReference type="GO" id="GO:0016787">
    <property type="term" value="F:hydrolase activity"/>
    <property type="evidence" value="ECO:0007669"/>
    <property type="project" value="UniProtKB-UniRule"/>
</dbReference>
<evidence type="ECO:0000256" key="2">
    <source>
        <dbReference type="PROSITE-ProRule" id="PRU01161"/>
    </source>
</evidence>
<organism evidence="5 6">
    <name type="scientific">Frigoriglobus tundricola</name>
    <dbReference type="NCBI Taxonomy" id="2774151"/>
    <lineage>
        <taxon>Bacteria</taxon>
        <taxon>Pseudomonadati</taxon>
        <taxon>Planctomycetota</taxon>
        <taxon>Planctomycetia</taxon>
        <taxon>Gemmatales</taxon>
        <taxon>Gemmataceae</taxon>
        <taxon>Frigoriglobus</taxon>
    </lineage>
</organism>
<evidence type="ECO:0000256" key="1">
    <source>
        <dbReference type="ARBA" id="ARBA00023098"/>
    </source>
</evidence>
<dbReference type="InterPro" id="IPR016035">
    <property type="entry name" value="Acyl_Trfase/lysoPLipase"/>
</dbReference>
<keyword evidence="6" id="KW-1185">Reference proteome</keyword>
<dbReference type="GO" id="GO:0016042">
    <property type="term" value="P:lipid catabolic process"/>
    <property type="evidence" value="ECO:0007669"/>
    <property type="project" value="UniProtKB-UniRule"/>
</dbReference>
<feature type="domain" description="PNPLA" evidence="4">
    <location>
        <begin position="90"/>
        <end position="314"/>
    </location>
</feature>
<keyword evidence="2" id="KW-0442">Lipid degradation</keyword>
<dbReference type="Gene3D" id="3.40.1090.10">
    <property type="entry name" value="Cytosolic phospholipase A2 catalytic domain"/>
    <property type="match status" value="1"/>
</dbReference>
<evidence type="ECO:0000313" key="6">
    <source>
        <dbReference type="Proteomes" id="UP000503447"/>
    </source>
</evidence>
<dbReference type="EMBL" id="CP053452">
    <property type="protein sequence ID" value="QJW94366.1"/>
    <property type="molecule type" value="Genomic_DNA"/>
</dbReference>
<feature type="active site" description="Nucleophile" evidence="2">
    <location>
        <position position="125"/>
    </location>
</feature>